<feature type="compositionally biased region" description="Basic residues" evidence="1">
    <location>
        <begin position="979"/>
        <end position="994"/>
    </location>
</feature>
<evidence type="ECO:0000313" key="2">
    <source>
        <dbReference type="EMBL" id="KJX94564.1"/>
    </source>
</evidence>
<proteinExistence type="predicted"/>
<comment type="caution">
    <text evidence="2">The sequence shown here is derived from an EMBL/GenBank/DDBJ whole genome shotgun (WGS) entry which is preliminary data.</text>
</comment>
<feature type="compositionally biased region" description="Low complexity" evidence="1">
    <location>
        <begin position="830"/>
        <end position="848"/>
    </location>
</feature>
<protein>
    <submittedName>
        <fullName evidence="2">Uncharacterized protein</fullName>
    </submittedName>
</protein>
<feature type="compositionally biased region" description="Polar residues" evidence="1">
    <location>
        <begin position="904"/>
        <end position="940"/>
    </location>
</feature>
<feature type="region of interest" description="Disordered" evidence="1">
    <location>
        <begin position="952"/>
        <end position="998"/>
    </location>
</feature>
<feature type="compositionally biased region" description="Polar residues" evidence="1">
    <location>
        <begin position="795"/>
        <end position="804"/>
    </location>
</feature>
<dbReference type="Proteomes" id="UP000033647">
    <property type="component" value="Unassembled WGS sequence"/>
</dbReference>
<feature type="compositionally biased region" description="Polar residues" evidence="1">
    <location>
        <begin position="116"/>
        <end position="126"/>
    </location>
</feature>
<accession>A0A0F4GB43</accession>
<dbReference type="PANTHER" id="PTHR42068">
    <property type="entry name" value="YALI0B18964P"/>
    <property type="match status" value="1"/>
</dbReference>
<feature type="compositionally biased region" description="Polar residues" evidence="1">
    <location>
        <begin position="80"/>
        <end position="90"/>
    </location>
</feature>
<dbReference type="STRING" id="1047168.A0A0F4GB43"/>
<dbReference type="AlphaFoldDB" id="A0A0F4GB43"/>
<feature type="compositionally biased region" description="Basic and acidic residues" evidence="1">
    <location>
        <begin position="486"/>
        <end position="500"/>
    </location>
</feature>
<evidence type="ECO:0000256" key="1">
    <source>
        <dbReference type="SAM" id="MobiDB-lite"/>
    </source>
</evidence>
<feature type="compositionally biased region" description="Low complexity" evidence="1">
    <location>
        <begin position="299"/>
        <end position="313"/>
    </location>
</feature>
<reference evidence="2 3" key="1">
    <citation type="submission" date="2015-03" db="EMBL/GenBank/DDBJ databases">
        <title>RNA-seq based gene annotation and comparative genomics of four Zymoseptoria species reveal species-specific pathogenicity related genes and transposable element activity.</title>
        <authorList>
            <person name="Grandaubert J."/>
            <person name="Bhattacharyya A."/>
            <person name="Stukenbrock E.H."/>
        </authorList>
    </citation>
    <scope>NUCLEOTIDE SEQUENCE [LARGE SCALE GENOMIC DNA]</scope>
    <source>
        <strain evidence="2 3">Zb18110</strain>
    </source>
</reference>
<organism evidence="2 3">
    <name type="scientific">Zymoseptoria brevis</name>
    <dbReference type="NCBI Taxonomy" id="1047168"/>
    <lineage>
        <taxon>Eukaryota</taxon>
        <taxon>Fungi</taxon>
        <taxon>Dikarya</taxon>
        <taxon>Ascomycota</taxon>
        <taxon>Pezizomycotina</taxon>
        <taxon>Dothideomycetes</taxon>
        <taxon>Dothideomycetidae</taxon>
        <taxon>Mycosphaerellales</taxon>
        <taxon>Mycosphaerellaceae</taxon>
        <taxon>Zymoseptoria</taxon>
    </lineage>
</organism>
<sequence length="1012" mass="107804">MPKGLNLKNFGRRKSSQSGLDFPEEEQPAATSSFRVIERPDKKRVTYGAPDRGVSRPFSSPLHALRGKSENDLGLALEASKNSSRQSSVWPLTGARGSGGTVASGSSGYYDPSASARHSSTSTLPSSIDPDRAPEDEELFPPAVRASTTSMFHTASAPADIPPPPASFASRAARTFSFAKTAKKESKDDVPPVPPPHGFSGSSPGRDRAMTTSSYASTAVPPKAELTLGNDFGDDFSNMFDSLQKQDGAILPPVTQNYHRTDSEPMFPPRALSRDALSPSPKLQARNDELESPYSYDESLSAGLLASSSARSSPRIDSPPVGGGIAQAFFGNTNPGYSRVPERLTSPVLLEPRHSYESLVGQDTISGRGKGKEPEYPNRQTQIDEDDRWVRKVSLRDPQGSSISPAPVNRLAPSNGASRARSPGSSTRDSEGGSDSIHTTPRASRGGTRPVGDDSLFESSPAGPPSRAVRPSNNLNASANGAPRKITKEEFQALQRKGESSPDESDEEEHVSDDEYDEDDVERARKIATQRRQQQATMSVYRQQMKKVTGGGPTDLPGNRPVNDRGYSAPALHFGGIGGTPPTESMRGQHSGDDDEDVPLGILQAHGFPSANRPPTAAENDRRTSVAGSAIGAGQGNLPPFARRLPADPYFGAGLVHQSTRESLHGPAASVYGMPTGPAPGAMGHPAGLVGVIAGEERARAARRGSPNSAFGNGANGPNMPLPANMAMGQRTMSMGNLAAPSVYTPSGVPPMPMLPMGMPMMLQGMDPASQQMQQFMQMQMQMMQNMMAMQQAQSNGQNPQNFAGPQRPMSIASQGSFNGRHRRSMTMMNPPQGWSGSSGPGQPRPNSVMPQFGHSHAPSVAGLAVPGSQPGQGYTPSIAPSERSNVGRASRYRPVSQFDDPSGRTQSMTSSHTLQAFTRQQSSQNVPGTTFNGTTVQTPKSTIRVIDKAKGAPKTAFGGKQVPDEDEDDGWAEMKKKREDKKKSKWTLGRKGKNSAAEEQVALEELYQGIN</sequence>
<dbReference type="PANTHER" id="PTHR42068:SF1">
    <property type="entry name" value="YALI0B18964P"/>
    <property type="match status" value="1"/>
</dbReference>
<evidence type="ECO:0000313" key="3">
    <source>
        <dbReference type="Proteomes" id="UP000033647"/>
    </source>
</evidence>
<keyword evidence="3" id="KW-1185">Reference proteome</keyword>
<dbReference type="OrthoDB" id="5396252at2759"/>
<feature type="region of interest" description="Disordered" evidence="1">
    <location>
        <begin position="794"/>
        <end position="940"/>
    </location>
</feature>
<feature type="compositionally biased region" description="Acidic residues" evidence="1">
    <location>
        <begin position="501"/>
        <end position="521"/>
    </location>
</feature>
<feature type="compositionally biased region" description="Low complexity" evidence="1">
    <location>
        <begin position="167"/>
        <end position="179"/>
    </location>
</feature>
<name>A0A0F4GB43_9PEZI</name>
<feature type="region of interest" description="Disordered" evidence="1">
    <location>
        <begin position="1"/>
        <end position="521"/>
    </location>
</feature>
<gene>
    <name evidence="2" type="ORF">TI39_contig4175g00012</name>
</gene>
<dbReference type="EMBL" id="LAFY01004134">
    <property type="protein sequence ID" value="KJX94564.1"/>
    <property type="molecule type" value="Genomic_DNA"/>
</dbReference>